<reference evidence="2 3" key="1">
    <citation type="submission" date="2020-08" db="EMBL/GenBank/DDBJ databases">
        <authorList>
            <person name="Newling K."/>
            <person name="Davey J."/>
            <person name="Forrester S."/>
        </authorList>
    </citation>
    <scope>NUCLEOTIDE SEQUENCE [LARGE SCALE GENOMIC DNA]</scope>
    <source>
        <strain evidence="3">Crithidia deanei Carvalho (ATCC PRA-265)</strain>
    </source>
</reference>
<evidence type="ECO:0000313" key="3">
    <source>
        <dbReference type="Proteomes" id="UP000515908"/>
    </source>
</evidence>
<evidence type="ECO:0000256" key="1">
    <source>
        <dbReference type="SAM" id="MobiDB-lite"/>
    </source>
</evidence>
<name>A0A7G2CIW3_9TRYP</name>
<dbReference type="EMBL" id="LR877156">
    <property type="protein sequence ID" value="CAD2218864.1"/>
    <property type="molecule type" value="Genomic_DNA"/>
</dbReference>
<keyword evidence="3" id="KW-1185">Reference proteome</keyword>
<dbReference type="Proteomes" id="UP000515908">
    <property type="component" value="Chromosome 12"/>
</dbReference>
<dbReference type="AlphaFoldDB" id="A0A7G2CIW3"/>
<sequence>MESPVRAERPLVSPLEKAPVASVCPERKEPRLESPRAMESPVRAERPLVSSLEKAPVAPVCPERKVVPPSELMPLKSESEESICEVKETLEELSVKPEGVDLAA</sequence>
<gene>
    <name evidence="2" type="ORF">ADEAN_000635700</name>
</gene>
<protein>
    <submittedName>
        <fullName evidence="2">Uncharacterized protein</fullName>
    </submittedName>
</protein>
<dbReference type="VEuPathDB" id="TriTrypDB:ADEAN_000635700"/>
<feature type="compositionally biased region" description="Basic and acidic residues" evidence="1">
    <location>
        <begin position="25"/>
        <end position="46"/>
    </location>
</feature>
<proteinExistence type="predicted"/>
<accession>A0A7G2CIW3</accession>
<organism evidence="2 3">
    <name type="scientific">Angomonas deanei</name>
    <dbReference type="NCBI Taxonomy" id="59799"/>
    <lineage>
        <taxon>Eukaryota</taxon>
        <taxon>Discoba</taxon>
        <taxon>Euglenozoa</taxon>
        <taxon>Kinetoplastea</taxon>
        <taxon>Metakinetoplastina</taxon>
        <taxon>Trypanosomatida</taxon>
        <taxon>Trypanosomatidae</taxon>
        <taxon>Strigomonadinae</taxon>
        <taxon>Angomonas</taxon>
    </lineage>
</organism>
<evidence type="ECO:0000313" key="2">
    <source>
        <dbReference type="EMBL" id="CAD2218864.1"/>
    </source>
</evidence>
<feature type="region of interest" description="Disordered" evidence="1">
    <location>
        <begin position="1"/>
        <end position="47"/>
    </location>
</feature>